<feature type="repeat" description="Solcar" evidence="8">
    <location>
        <begin position="1"/>
        <end position="103"/>
    </location>
</feature>
<dbReference type="PROSITE" id="PS50920">
    <property type="entry name" value="SOLCAR"/>
    <property type="match status" value="1"/>
</dbReference>
<reference evidence="11" key="2">
    <citation type="submission" date="2020-11" db="EMBL/GenBank/DDBJ databases">
        <authorList>
            <consortium name="DOE Joint Genome Institute"/>
            <person name="Kuo A."/>
            <person name="Miyauchi S."/>
            <person name="Kiss E."/>
            <person name="Drula E."/>
            <person name="Kohler A."/>
            <person name="Sanchez-Garcia M."/>
            <person name="Andreopoulos B."/>
            <person name="Barry K.W."/>
            <person name="Bonito G."/>
            <person name="Buee M."/>
            <person name="Carver A."/>
            <person name="Chen C."/>
            <person name="Cichocki N."/>
            <person name="Clum A."/>
            <person name="Culley D."/>
            <person name="Crous P.W."/>
            <person name="Fauchery L."/>
            <person name="Girlanda M."/>
            <person name="Hayes R."/>
            <person name="Keri Z."/>
            <person name="Labutti K."/>
            <person name="Lipzen A."/>
            <person name="Lombard V."/>
            <person name="Magnuson J."/>
            <person name="Maillard F."/>
            <person name="Morin E."/>
            <person name="Murat C."/>
            <person name="Nolan M."/>
            <person name="Ohm R."/>
            <person name="Pangilinan J."/>
            <person name="Pereira M."/>
            <person name="Perotto S."/>
            <person name="Peter M."/>
            <person name="Riley R."/>
            <person name="Sitrit Y."/>
            <person name="Stielow B."/>
            <person name="Szollosi G."/>
            <person name="Zifcakova L."/>
            <person name="Stursova M."/>
            <person name="Spatafora J.W."/>
            <person name="Tedersoo L."/>
            <person name="Vaario L.-M."/>
            <person name="Yamada A."/>
            <person name="Yan M."/>
            <person name="Wang P."/>
            <person name="Xu J."/>
            <person name="Bruns T."/>
            <person name="Baldrian P."/>
            <person name="Vilgalys R."/>
            <person name="Henrissat B."/>
            <person name="Grigoriev I.V."/>
            <person name="Hibbett D."/>
            <person name="Nagy L.G."/>
            <person name="Martin F.M."/>
        </authorList>
    </citation>
    <scope>NUCLEOTIDE SEQUENCE</scope>
    <source>
        <strain evidence="11">UH-Tt-Lm1</strain>
    </source>
</reference>
<dbReference type="Pfam" id="PF00153">
    <property type="entry name" value="Mito_carr"/>
    <property type="match status" value="2"/>
</dbReference>
<dbReference type="OrthoDB" id="21292at2759"/>
<dbReference type="EMBL" id="WIUZ02000001">
    <property type="protein sequence ID" value="KAF9792627.1"/>
    <property type="molecule type" value="Genomic_DNA"/>
</dbReference>
<protein>
    <submittedName>
        <fullName evidence="11">Mitochondrial carrier</fullName>
    </submittedName>
</protein>
<comment type="subcellular location">
    <subcellularLocation>
        <location evidence="1">Membrane</location>
        <topology evidence="1">Multi-pass membrane protein</topology>
    </subcellularLocation>
</comment>
<evidence type="ECO:0000256" key="2">
    <source>
        <dbReference type="ARBA" id="ARBA00006375"/>
    </source>
</evidence>
<comment type="similarity">
    <text evidence="2 9">Belongs to the mitochondrial carrier (TC 2.A.29) family.</text>
</comment>
<evidence type="ECO:0000256" key="7">
    <source>
        <dbReference type="ARBA" id="ARBA00023136"/>
    </source>
</evidence>
<dbReference type="AlphaFoldDB" id="A0A9P6HRM0"/>
<comment type="caution">
    <text evidence="11">The sequence shown here is derived from an EMBL/GenBank/DDBJ whole genome shotgun (WGS) entry which is preliminary data.</text>
</comment>
<evidence type="ECO:0000256" key="8">
    <source>
        <dbReference type="PROSITE-ProRule" id="PRU00282"/>
    </source>
</evidence>
<dbReference type="InterPro" id="IPR023395">
    <property type="entry name" value="MCP_dom_sf"/>
</dbReference>
<evidence type="ECO:0000256" key="10">
    <source>
        <dbReference type="SAM" id="Phobius"/>
    </source>
</evidence>
<accession>A0A9P6HRM0</accession>
<name>A0A9P6HRM0_9AGAM</name>
<dbReference type="InterPro" id="IPR018108">
    <property type="entry name" value="MCP_transmembrane"/>
</dbReference>
<keyword evidence="3 9" id="KW-0813">Transport</keyword>
<keyword evidence="4 8" id="KW-0812">Transmembrane</keyword>
<proteinExistence type="inferred from homology"/>
<feature type="transmembrane region" description="Helical" evidence="10">
    <location>
        <begin position="217"/>
        <end position="238"/>
    </location>
</feature>
<dbReference type="PANTHER" id="PTHR45683">
    <property type="entry name" value="MITOCHONDRIAL NICOTINAMIDE ADENINE DINUCLEOTIDE TRANSPORTER 1-RELATED-RELATED"/>
    <property type="match status" value="1"/>
</dbReference>
<evidence type="ECO:0000313" key="11">
    <source>
        <dbReference type="EMBL" id="KAF9792627.1"/>
    </source>
</evidence>
<dbReference type="GO" id="GO:0055085">
    <property type="term" value="P:transmembrane transport"/>
    <property type="evidence" value="ECO:0007669"/>
    <property type="project" value="InterPro"/>
</dbReference>
<evidence type="ECO:0000256" key="4">
    <source>
        <dbReference type="ARBA" id="ARBA00022692"/>
    </source>
</evidence>
<feature type="transmembrane region" description="Helical" evidence="10">
    <location>
        <begin position="169"/>
        <end position="189"/>
    </location>
</feature>
<dbReference type="GO" id="GO:0016020">
    <property type="term" value="C:membrane"/>
    <property type="evidence" value="ECO:0007669"/>
    <property type="project" value="UniProtKB-SubCell"/>
</dbReference>
<feature type="transmembrane region" description="Helical" evidence="10">
    <location>
        <begin position="117"/>
        <end position="137"/>
    </location>
</feature>
<keyword evidence="6 10" id="KW-1133">Transmembrane helix</keyword>
<evidence type="ECO:0000313" key="12">
    <source>
        <dbReference type="Proteomes" id="UP000736335"/>
    </source>
</evidence>
<evidence type="ECO:0000256" key="1">
    <source>
        <dbReference type="ARBA" id="ARBA00004141"/>
    </source>
</evidence>
<evidence type="ECO:0000256" key="6">
    <source>
        <dbReference type="ARBA" id="ARBA00022989"/>
    </source>
</evidence>
<dbReference type="Gene3D" id="1.50.40.10">
    <property type="entry name" value="Mitochondrial carrier domain"/>
    <property type="match status" value="2"/>
</dbReference>
<feature type="transmembrane region" description="Helical" evidence="10">
    <location>
        <begin position="49"/>
        <end position="66"/>
    </location>
</feature>
<evidence type="ECO:0000256" key="3">
    <source>
        <dbReference type="ARBA" id="ARBA00022448"/>
    </source>
</evidence>
<feature type="transmembrane region" description="Helical" evidence="10">
    <location>
        <begin position="78"/>
        <end position="97"/>
    </location>
</feature>
<dbReference type="Proteomes" id="UP000736335">
    <property type="component" value="Unassembled WGS sequence"/>
</dbReference>
<dbReference type="SUPFAM" id="SSF103506">
    <property type="entry name" value="Mitochondrial carrier"/>
    <property type="match status" value="2"/>
</dbReference>
<gene>
    <name evidence="11" type="ORF">BJ322DRAFT_1097669</name>
</gene>
<dbReference type="GO" id="GO:0006862">
    <property type="term" value="P:nucleotide transport"/>
    <property type="evidence" value="ECO:0007669"/>
    <property type="project" value="InterPro"/>
</dbReference>
<keyword evidence="7 8" id="KW-0472">Membrane</keyword>
<evidence type="ECO:0000256" key="9">
    <source>
        <dbReference type="RuleBase" id="RU000488"/>
    </source>
</evidence>
<keyword evidence="5" id="KW-0677">Repeat</keyword>
<sequence>MALVVDLLIIAVALATSLLITVPISGALVRLRANYNPKGLQLDDEGGPLPYTGPQLTSFFGMLLRVKRLEGWAGLYKGLMPHLITAVIMTTFSFLFYDSSGPRHHGMANPPRAGLFGVLMYSIFWMVITLPAMVISYRSVTTPYKLPYFSPRYSLRILLTPTERRKPWLLYRTPGLLPAQTIAVLYGALGLRTLRHFVLPGYRPGADLPESFTPLRFGLYFIVVIVSTAILCPLEVIATKLAIQRNHASAELNSVLQEEEGDAEETMEYAGAEEDVIGLRHERDPYTGLIDCAKRIAQEEGPTALFRAWWVTMLACIATAFSV</sequence>
<organism evidence="11 12">
    <name type="scientific">Thelephora terrestris</name>
    <dbReference type="NCBI Taxonomy" id="56493"/>
    <lineage>
        <taxon>Eukaryota</taxon>
        <taxon>Fungi</taxon>
        <taxon>Dikarya</taxon>
        <taxon>Basidiomycota</taxon>
        <taxon>Agaricomycotina</taxon>
        <taxon>Agaricomycetes</taxon>
        <taxon>Thelephorales</taxon>
        <taxon>Thelephoraceae</taxon>
        <taxon>Thelephora</taxon>
    </lineage>
</organism>
<evidence type="ECO:0000256" key="5">
    <source>
        <dbReference type="ARBA" id="ARBA00022737"/>
    </source>
</evidence>
<keyword evidence="12" id="KW-1185">Reference proteome</keyword>
<feature type="transmembrane region" description="Helical" evidence="10">
    <location>
        <begin position="7"/>
        <end position="29"/>
    </location>
</feature>
<reference evidence="11" key="1">
    <citation type="journal article" date="2020" name="Nat. Commun.">
        <title>Large-scale genome sequencing of mycorrhizal fungi provides insights into the early evolution of symbiotic traits.</title>
        <authorList>
            <person name="Miyauchi S."/>
            <person name="Kiss E."/>
            <person name="Kuo A."/>
            <person name="Drula E."/>
            <person name="Kohler A."/>
            <person name="Sanchez-Garcia M."/>
            <person name="Morin E."/>
            <person name="Andreopoulos B."/>
            <person name="Barry K.W."/>
            <person name="Bonito G."/>
            <person name="Buee M."/>
            <person name="Carver A."/>
            <person name="Chen C."/>
            <person name="Cichocki N."/>
            <person name="Clum A."/>
            <person name="Culley D."/>
            <person name="Crous P.W."/>
            <person name="Fauchery L."/>
            <person name="Girlanda M."/>
            <person name="Hayes R.D."/>
            <person name="Keri Z."/>
            <person name="LaButti K."/>
            <person name="Lipzen A."/>
            <person name="Lombard V."/>
            <person name="Magnuson J."/>
            <person name="Maillard F."/>
            <person name="Murat C."/>
            <person name="Nolan M."/>
            <person name="Ohm R.A."/>
            <person name="Pangilinan J."/>
            <person name="Pereira M.F."/>
            <person name="Perotto S."/>
            <person name="Peter M."/>
            <person name="Pfister S."/>
            <person name="Riley R."/>
            <person name="Sitrit Y."/>
            <person name="Stielow J.B."/>
            <person name="Szollosi G."/>
            <person name="Zifcakova L."/>
            <person name="Stursova M."/>
            <person name="Spatafora J.W."/>
            <person name="Tedersoo L."/>
            <person name="Vaario L.M."/>
            <person name="Yamada A."/>
            <person name="Yan M."/>
            <person name="Wang P."/>
            <person name="Xu J."/>
            <person name="Bruns T."/>
            <person name="Baldrian P."/>
            <person name="Vilgalys R."/>
            <person name="Dunand C."/>
            <person name="Henrissat B."/>
            <person name="Grigoriev I.V."/>
            <person name="Hibbett D."/>
            <person name="Nagy L.G."/>
            <person name="Martin F.M."/>
        </authorList>
    </citation>
    <scope>NUCLEOTIDE SEQUENCE</scope>
    <source>
        <strain evidence="11">UH-Tt-Lm1</strain>
    </source>
</reference>
<dbReference type="InterPro" id="IPR044712">
    <property type="entry name" value="SLC25A32-like"/>
</dbReference>